<dbReference type="Pfam" id="PF00078">
    <property type="entry name" value="RVT_1"/>
    <property type="match status" value="1"/>
</dbReference>
<keyword evidence="2" id="KW-0548">Nucleotidyltransferase</keyword>
<accession>A0A6L2JEK7</accession>
<gene>
    <name evidence="2" type="ORF">Tci_007396</name>
</gene>
<dbReference type="AlphaFoldDB" id="A0A6L2JEK7"/>
<dbReference type="PANTHER" id="PTHR33116">
    <property type="entry name" value="REVERSE TRANSCRIPTASE ZINC-BINDING DOMAIN-CONTAINING PROTEIN-RELATED-RELATED"/>
    <property type="match status" value="1"/>
</dbReference>
<dbReference type="SUPFAM" id="SSF56672">
    <property type="entry name" value="DNA/RNA polymerases"/>
    <property type="match status" value="1"/>
</dbReference>
<comment type="caution">
    <text evidence="2">The sequence shown here is derived from an EMBL/GenBank/DDBJ whole genome shotgun (WGS) entry which is preliminary data.</text>
</comment>
<keyword evidence="2" id="KW-0808">Transferase</keyword>
<dbReference type="EMBL" id="BKCJ010000689">
    <property type="protein sequence ID" value="GEU35418.1"/>
    <property type="molecule type" value="Genomic_DNA"/>
</dbReference>
<protein>
    <submittedName>
        <fullName evidence="2">RNA-directed DNA polymerase, eukaryota, reverse transcriptase zinc-binding domain protein</fullName>
    </submittedName>
</protein>
<dbReference type="PROSITE" id="PS50878">
    <property type="entry name" value="RT_POL"/>
    <property type="match status" value="1"/>
</dbReference>
<sequence>MDDPLVLNELTSWCKAKKQQCLLLKMHFQKAFDSVCWDHLDEILGKFGFGNKWQGWIRGCLNSSKALVLVNGSPTNEFSFHKGLRQGDPFSPFLFILVMESLQVSFQKLIDRGLFVLALVGKEDRLPISHLLYADDAMFIGLKVNVHKSSLYGVGVHDTDVQLMAAPFGCVGNTLPFTYLGVKEKGVDLMKYCKLVIGNGNATRFWHHRWCGDVCFKARFHRLFNLEPQKDVSVASKLQAPTIDCSFRRAPRSVESRNHLFFGCSMALDLFRLLGRWWNIDIMNLIDLFFWESWFNDLRLNNLQKLALEASFFFMLWHICKYMNAILFSLKKPLKGLGLTIDVGSLMLIGLCGEMTRQSSYLLCMDMAKITRKRPKPDKTNTRMRRVFKSRS</sequence>
<proteinExistence type="predicted"/>
<evidence type="ECO:0000313" key="2">
    <source>
        <dbReference type="EMBL" id="GEU35418.1"/>
    </source>
</evidence>
<evidence type="ECO:0000259" key="1">
    <source>
        <dbReference type="PROSITE" id="PS50878"/>
    </source>
</evidence>
<dbReference type="PANTHER" id="PTHR33116:SF78">
    <property type="entry name" value="OS12G0587133 PROTEIN"/>
    <property type="match status" value="1"/>
</dbReference>
<dbReference type="InterPro" id="IPR043502">
    <property type="entry name" value="DNA/RNA_pol_sf"/>
</dbReference>
<feature type="domain" description="Reverse transcriptase" evidence="1">
    <location>
        <begin position="1"/>
        <end position="184"/>
    </location>
</feature>
<dbReference type="InterPro" id="IPR000477">
    <property type="entry name" value="RT_dom"/>
</dbReference>
<organism evidence="2">
    <name type="scientific">Tanacetum cinerariifolium</name>
    <name type="common">Dalmatian daisy</name>
    <name type="synonym">Chrysanthemum cinerariifolium</name>
    <dbReference type="NCBI Taxonomy" id="118510"/>
    <lineage>
        <taxon>Eukaryota</taxon>
        <taxon>Viridiplantae</taxon>
        <taxon>Streptophyta</taxon>
        <taxon>Embryophyta</taxon>
        <taxon>Tracheophyta</taxon>
        <taxon>Spermatophyta</taxon>
        <taxon>Magnoliopsida</taxon>
        <taxon>eudicotyledons</taxon>
        <taxon>Gunneridae</taxon>
        <taxon>Pentapetalae</taxon>
        <taxon>asterids</taxon>
        <taxon>campanulids</taxon>
        <taxon>Asterales</taxon>
        <taxon>Asteraceae</taxon>
        <taxon>Asteroideae</taxon>
        <taxon>Anthemideae</taxon>
        <taxon>Anthemidinae</taxon>
        <taxon>Tanacetum</taxon>
    </lineage>
</organism>
<reference evidence="2" key="1">
    <citation type="journal article" date="2019" name="Sci. Rep.">
        <title>Draft genome of Tanacetum cinerariifolium, the natural source of mosquito coil.</title>
        <authorList>
            <person name="Yamashiro T."/>
            <person name="Shiraishi A."/>
            <person name="Satake H."/>
            <person name="Nakayama K."/>
        </authorList>
    </citation>
    <scope>NUCLEOTIDE SEQUENCE</scope>
</reference>
<keyword evidence="2" id="KW-0695">RNA-directed DNA polymerase</keyword>
<dbReference type="GO" id="GO:0003964">
    <property type="term" value="F:RNA-directed DNA polymerase activity"/>
    <property type="evidence" value="ECO:0007669"/>
    <property type="project" value="UniProtKB-KW"/>
</dbReference>
<name>A0A6L2JEK7_TANCI</name>